<keyword evidence="5" id="KW-0862">Zinc</keyword>
<dbReference type="InterPro" id="IPR037518">
    <property type="entry name" value="MPN"/>
</dbReference>
<dbReference type="GO" id="GO:0046872">
    <property type="term" value="F:metal ion binding"/>
    <property type="evidence" value="ECO:0007669"/>
    <property type="project" value="UniProtKB-KW"/>
</dbReference>
<evidence type="ECO:0000256" key="3">
    <source>
        <dbReference type="ARBA" id="ARBA00022723"/>
    </source>
</evidence>
<dbReference type="PANTHER" id="PTHR30471">
    <property type="entry name" value="DNA REPAIR PROTEIN RADC"/>
    <property type="match status" value="1"/>
</dbReference>
<keyword evidence="2" id="KW-0645">Protease</keyword>
<keyword evidence="4" id="KW-0378">Hydrolase</keyword>
<keyword evidence="6" id="KW-0482">Metalloprotease</keyword>
<dbReference type="Pfam" id="PF04002">
    <property type="entry name" value="RadC"/>
    <property type="match status" value="1"/>
</dbReference>
<dbReference type="Gene3D" id="3.40.140.10">
    <property type="entry name" value="Cytidine Deaminase, domain 2"/>
    <property type="match status" value="1"/>
</dbReference>
<evidence type="ECO:0000256" key="4">
    <source>
        <dbReference type="ARBA" id="ARBA00022801"/>
    </source>
</evidence>
<evidence type="ECO:0000256" key="2">
    <source>
        <dbReference type="ARBA" id="ARBA00022670"/>
    </source>
</evidence>
<dbReference type="GO" id="GO:0006508">
    <property type="term" value="P:proteolysis"/>
    <property type="evidence" value="ECO:0007669"/>
    <property type="project" value="UniProtKB-KW"/>
</dbReference>
<sequence>MKQDILHTENFLKGLTTLTGLPYKKVQQYVKENNPFNILEHPHIMEPNDRQLEKIGLLNEFIASYNILKIYESNEKVMLNSSTIAGQYFLALLGGMKDKERFMVAFLDSGNNIIETKTMSEGSIGQTAVYPREILKYALACDCNTMILAHNHPGGSKNFSPEDRALTQRMVDIFHPLEIKVLDHIIVGGGSYTSLAEKGIISCQSKDTANYEMITLGPIPAEEKRNRFKHTHSR</sequence>
<dbReference type="InterPro" id="IPR025657">
    <property type="entry name" value="RadC_JAB"/>
</dbReference>
<dbReference type="PANTHER" id="PTHR30471:SF3">
    <property type="entry name" value="UPF0758 PROTEIN YEES-RELATED"/>
    <property type="match status" value="1"/>
</dbReference>
<evidence type="ECO:0000259" key="7">
    <source>
        <dbReference type="PROSITE" id="PS50249"/>
    </source>
</evidence>
<evidence type="ECO:0000313" key="8">
    <source>
        <dbReference type="EMBL" id="CDW99917.1"/>
    </source>
</evidence>
<feature type="domain" description="MPN" evidence="7">
    <location>
        <begin position="78"/>
        <end position="201"/>
    </location>
</feature>
<dbReference type="RefSeq" id="WP_208925058.1">
    <property type="nucleotide sequence ID" value="NZ_LK996017.1"/>
</dbReference>
<dbReference type="GO" id="GO:0008237">
    <property type="term" value="F:metallopeptidase activity"/>
    <property type="evidence" value="ECO:0007669"/>
    <property type="project" value="UniProtKB-KW"/>
</dbReference>
<dbReference type="EMBL" id="LK996017">
    <property type="protein sequence ID" value="CDW99917.1"/>
    <property type="molecule type" value="Genomic_DNA"/>
</dbReference>
<dbReference type="PATRIC" id="fig|49338.4.peg.35"/>
<organism evidence="8">
    <name type="scientific">Desulfitobacterium hafniense</name>
    <name type="common">Desulfitobacterium frappieri</name>
    <dbReference type="NCBI Taxonomy" id="49338"/>
    <lineage>
        <taxon>Bacteria</taxon>
        <taxon>Bacillati</taxon>
        <taxon>Bacillota</taxon>
        <taxon>Clostridia</taxon>
        <taxon>Eubacteriales</taxon>
        <taxon>Desulfitobacteriaceae</taxon>
        <taxon>Desulfitobacterium</taxon>
    </lineage>
</organism>
<proteinExistence type="inferred from homology"/>
<dbReference type="InterPro" id="IPR001405">
    <property type="entry name" value="UPF0758"/>
</dbReference>
<accession>A0A098AV39</accession>
<keyword evidence="3" id="KW-0479">Metal-binding</keyword>
<name>A0A098AV39_DESHA</name>
<evidence type="ECO:0000256" key="6">
    <source>
        <dbReference type="ARBA" id="ARBA00023049"/>
    </source>
</evidence>
<evidence type="ECO:0000256" key="1">
    <source>
        <dbReference type="ARBA" id="ARBA00010243"/>
    </source>
</evidence>
<comment type="similarity">
    <text evidence="1">Belongs to the UPF0758 family.</text>
</comment>
<evidence type="ECO:0000256" key="5">
    <source>
        <dbReference type="ARBA" id="ARBA00022833"/>
    </source>
</evidence>
<dbReference type="PROSITE" id="PS50249">
    <property type="entry name" value="MPN"/>
    <property type="match status" value="1"/>
</dbReference>
<protein>
    <submittedName>
        <fullName evidence="8">RadC, DNA repair protein</fullName>
    </submittedName>
</protein>
<reference evidence="8" key="1">
    <citation type="submission" date="2014-07" db="EMBL/GenBank/DDBJ databases">
        <authorList>
            <person name="Hornung V.Bastian."/>
        </authorList>
    </citation>
    <scope>NUCLEOTIDE SEQUENCE</scope>
    <source>
        <strain evidence="8">PCE-S</strain>
    </source>
</reference>
<gene>
    <name evidence="8" type="ORF">DPCES_0030</name>
</gene>
<dbReference type="AlphaFoldDB" id="A0A098AV39"/>
<dbReference type="CDD" id="cd08071">
    <property type="entry name" value="MPN_DUF2466"/>
    <property type="match status" value="1"/>
</dbReference>